<feature type="domain" description="CppA N-terminal" evidence="1">
    <location>
        <begin position="11"/>
        <end position="130"/>
    </location>
</feature>
<keyword evidence="4" id="KW-1185">Reference proteome</keyword>
<name>A0A380L114_9STRE</name>
<protein>
    <recommendedName>
        <fullName evidence="5">Proteinase</fullName>
    </recommendedName>
</protein>
<dbReference type="STRING" id="1123307.GCA_000380065_01459"/>
<evidence type="ECO:0008006" key="5">
    <source>
        <dbReference type="Google" id="ProtNLM"/>
    </source>
</evidence>
<dbReference type="Pfam" id="PF14506">
    <property type="entry name" value="CppA_N"/>
    <property type="match status" value="1"/>
</dbReference>
<dbReference type="RefSeq" id="WP_018372169.1">
    <property type="nucleotide sequence ID" value="NZ_UHFR01000005.1"/>
</dbReference>
<evidence type="ECO:0000259" key="1">
    <source>
        <dbReference type="Pfam" id="PF14506"/>
    </source>
</evidence>
<dbReference type="Gene3D" id="3.10.180.40">
    <property type="entry name" value="C3-degrading proteinase like domains"/>
    <property type="match status" value="1"/>
</dbReference>
<dbReference type="InterPro" id="IPR029068">
    <property type="entry name" value="Glyas_Bleomycin-R_OHBP_Dase"/>
</dbReference>
<dbReference type="OrthoDB" id="2232397at2"/>
<evidence type="ECO:0000313" key="3">
    <source>
        <dbReference type="EMBL" id="SUN77270.1"/>
    </source>
</evidence>
<dbReference type="Gene3D" id="3.10.180.10">
    <property type="entry name" value="2,3-Dihydroxybiphenyl 1,2-Dioxygenase, domain 1"/>
    <property type="match status" value="1"/>
</dbReference>
<sequence length="242" mass="27502">MILNEKIVSFIPVLKINNRHRNLEFYQETLGIKDLLEEGAFTSLGDKSKIEKLVLEETPGNRARKVEGAKKLAQITIRVGEPKEIESLLARGAKYDQLYRGEKGYAFSATSPEGDHFLLHAEEQVEKLKVIEQTDFVEIDDFNGLTAFEITEVTLRVPDVVKAKQFYQDLDLPIAFVQGVGADLTQVNSLTWDLSAFYILLEQVPVAALCQHFEGRDFFVPKSEKFFVVTDESQIELRFEKA</sequence>
<organism evidence="3 4">
    <name type="scientific">Streptococcus massiliensis</name>
    <dbReference type="NCBI Taxonomy" id="313439"/>
    <lineage>
        <taxon>Bacteria</taxon>
        <taxon>Bacillati</taxon>
        <taxon>Bacillota</taxon>
        <taxon>Bacilli</taxon>
        <taxon>Lactobacillales</taxon>
        <taxon>Streptococcaceae</taxon>
        <taxon>Streptococcus</taxon>
    </lineage>
</organism>
<dbReference type="EMBL" id="UHFR01000005">
    <property type="protein sequence ID" value="SUN77270.1"/>
    <property type="molecule type" value="Genomic_DNA"/>
</dbReference>
<reference evidence="3" key="1">
    <citation type="submission" date="2018-06" db="EMBL/GenBank/DDBJ databases">
        <authorList>
            <consortium name="Pathogen Informatics"/>
            <person name="Doyle S."/>
        </authorList>
    </citation>
    <scope>NUCLEOTIDE SEQUENCE [LARGE SCALE GENOMIC DNA]</scope>
    <source>
        <strain evidence="3">NCTC13765</strain>
    </source>
</reference>
<evidence type="ECO:0000313" key="4">
    <source>
        <dbReference type="Proteomes" id="UP000254634"/>
    </source>
</evidence>
<accession>A0A380L114</accession>
<feature type="domain" description="CppA C-terminal" evidence="2">
    <location>
        <begin position="145"/>
        <end position="239"/>
    </location>
</feature>
<gene>
    <name evidence="3" type="ORF">NCTC13765_01787</name>
</gene>
<dbReference type="InterPro" id="IPR032703">
    <property type="entry name" value="CppA_C"/>
</dbReference>
<evidence type="ECO:0000259" key="2">
    <source>
        <dbReference type="Pfam" id="PF14507"/>
    </source>
</evidence>
<dbReference type="InterPro" id="IPR032702">
    <property type="entry name" value="CppA_N"/>
</dbReference>
<dbReference type="Proteomes" id="UP000254634">
    <property type="component" value="Unassembled WGS sequence"/>
</dbReference>
<dbReference type="Pfam" id="PF14507">
    <property type="entry name" value="CppA_C"/>
    <property type="match status" value="1"/>
</dbReference>
<proteinExistence type="predicted"/>
<dbReference type="AlphaFoldDB" id="A0A380L114"/>